<dbReference type="AlphaFoldDB" id="A0A3B1A9J9"/>
<dbReference type="Gene3D" id="3.40.190.10">
    <property type="entry name" value="Periplasmic binding protein-like II"/>
    <property type="match status" value="2"/>
</dbReference>
<dbReference type="PANTHER" id="PTHR30570">
    <property type="entry name" value="PERIPLASMIC PHOSPHATE BINDING COMPONENT OF PHOSPHATE ABC TRANSPORTER"/>
    <property type="match status" value="1"/>
</dbReference>
<dbReference type="PANTHER" id="PTHR30570:SF1">
    <property type="entry name" value="PHOSPHATE-BINDING PROTEIN PSTS"/>
    <property type="match status" value="1"/>
</dbReference>
<dbReference type="EMBL" id="UOFP01000327">
    <property type="protein sequence ID" value="VAW90414.1"/>
    <property type="molecule type" value="Genomic_DNA"/>
</dbReference>
<keyword evidence="1" id="KW-0732">Signal</keyword>
<feature type="domain" description="PBP" evidence="2">
    <location>
        <begin position="19"/>
        <end position="258"/>
    </location>
</feature>
<dbReference type="InterPro" id="IPR024370">
    <property type="entry name" value="PBP_domain"/>
</dbReference>
<dbReference type="InterPro" id="IPR050811">
    <property type="entry name" value="Phosphate_ABC_transporter"/>
</dbReference>
<protein>
    <submittedName>
        <fullName evidence="3">Phosphate ABC transporter, periplasmic phosphate-binding protein PstS (TC 3.A.1.7.1)</fullName>
    </submittedName>
</protein>
<name>A0A3B1A9J9_9ZZZZ</name>
<dbReference type="SUPFAM" id="SSF53850">
    <property type="entry name" value="Periplasmic binding protein-like II"/>
    <property type="match status" value="1"/>
</dbReference>
<accession>A0A3B1A9J9</accession>
<reference evidence="3" key="1">
    <citation type="submission" date="2018-06" db="EMBL/GenBank/DDBJ databases">
        <authorList>
            <person name="Zhirakovskaya E."/>
        </authorList>
    </citation>
    <scope>NUCLEOTIDE SEQUENCE</scope>
</reference>
<evidence type="ECO:0000256" key="1">
    <source>
        <dbReference type="ARBA" id="ARBA00022729"/>
    </source>
</evidence>
<evidence type="ECO:0000313" key="3">
    <source>
        <dbReference type="EMBL" id="VAW90414.1"/>
    </source>
</evidence>
<dbReference type="Pfam" id="PF12849">
    <property type="entry name" value="PBP_like_2"/>
    <property type="match status" value="1"/>
</dbReference>
<proteinExistence type="predicted"/>
<evidence type="ECO:0000259" key="2">
    <source>
        <dbReference type="Pfam" id="PF12849"/>
    </source>
</evidence>
<sequence>MRRLLFVLLLSSLSLPTYATERLRIAGSTTVLPIVAEAAKLYRQRHAKLTLTVSGGGSGVGVSSVDRGHIEIGMVSRPLTEREQQQLQGRVQVIPIARDAVAIAVSRAVYEHGVTQLSLQQIAAIYRGEITNWREMGGPDSPILVIDKESSRGTRHVFAKVILGDERARASGASIITGSNNEEQSAIANSDKAIGMLSTAWLNEQVFAIAIVQNGKAITPSPGNVSAGLYPIQRTLDILVPNNRSETTAAFVEFLHSAQGGKIVRQVGYLPVQ</sequence>
<gene>
    <name evidence="3" type="ORF">MNBD_GAMMA18-1477</name>
</gene>
<organism evidence="3">
    <name type="scientific">hydrothermal vent metagenome</name>
    <dbReference type="NCBI Taxonomy" id="652676"/>
    <lineage>
        <taxon>unclassified sequences</taxon>
        <taxon>metagenomes</taxon>
        <taxon>ecological metagenomes</taxon>
    </lineage>
</organism>